<organism evidence="1">
    <name type="scientific">Timema poppense</name>
    <name type="common">Walking stick</name>
    <dbReference type="NCBI Taxonomy" id="170557"/>
    <lineage>
        <taxon>Eukaryota</taxon>
        <taxon>Metazoa</taxon>
        <taxon>Ecdysozoa</taxon>
        <taxon>Arthropoda</taxon>
        <taxon>Hexapoda</taxon>
        <taxon>Insecta</taxon>
        <taxon>Pterygota</taxon>
        <taxon>Neoptera</taxon>
        <taxon>Polyneoptera</taxon>
        <taxon>Phasmatodea</taxon>
        <taxon>Timematodea</taxon>
        <taxon>Timematoidea</taxon>
        <taxon>Timematidae</taxon>
        <taxon>Timema</taxon>
    </lineage>
</organism>
<accession>A0A7R9CUH7</accession>
<gene>
    <name evidence="1" type="ORF">TPSB3V08_LOCUS3713</name>
</gene>
<dbReference type="EMBL" id="OD001660">
    <property type="protein sequence ID" value="CAD7402752.1"/>
    <property type="molecule type" value="Genomic_DNA"/>
</dbReference>
<name>A0A7R9CUH7_TIMPO</name>
<proteinExistence type="predicted"/>
<evidence type="ECO:0000313" key="1">
    <source>
        <dbReference type="EMBL" id="CAD7402752.1"/>
    </source>
</evidence>
<sequence>MKCTNRNLRRVSSDDNLVVSADKKSPFRDGKYSSPMASLVLTDRFEKLPDQIMYPYAEPYALQTHKSPFRDGKYSSPMASLVLTDRFEKLPDQIMYPYAEPYALQTHTSTRRNVSSNQAQISHKANLGHGQGRRPEIGKMNKERGYSFGELSFSNCTRIVRRNVR</sequence>
<reference evidence="1" key="1">
    <citation type="submission" date="2020-11" db="EMBL/GenBank/DDBJ databases">
        <authorList>
            <person name="Tran Van P."/>
        </authorList>
    </citation>
    <scope>NUCLEOTIDE SEQUENCE</scope>
</reference>
<protein>
    <submittedName>
        <fullName evidence="1">Uncharacterized protein</fullName>
    </submittedName>
</protein>
<dbReference type="AlphaFoldDB" id="A0A7R9CUH7"/>